<feature type="region of interest" description="Disordered" evidence="1">
    <location>
        <begin position="1"/>
        <end position="22"/>
    </location>
</feature>
<name>A0A438GP30_VITVI</name>
<organism evidence="3 4">
    <name type="scientific">Vitis vinifera</name>
    <name type="common">Grape</name>
    <dbReference type="NCBI Taxonomy" id="29760"/>
    <lineage>
        <taxon>Eukaryota</taxon>
        <taxon>Viridiplantae</taxon>
        <taxon>Streptophyta</taxon>
        <taxon>Embryophyta</taxon>
        <taxon>Tracheophyta</taxon>
        <taxon>Spermatophyta</taxon>
        <taxon>Magnoliopsida</taxon>
        <taxon>eudicotyledons</taxon>
        <taxon>Gunneridae</taxon>
        <taxon>Pentapetalae</taxon>
        <taxon>rosids</taxon>
        <taxon>Vitales</taxon>
        <taxon>Vitaceae</taxon>
        <taxon>Viteae</taxon>
        <taxon>Vitis</taxon>
    </lineage>
</organism>
<gene>
    <name evidence="3" type="ORF">CK203_053140</name>
</gene>
<evidence type="ECO:0000313" key="3">
    <source>
        <dbReference type="EMBL" id="RVW73969.1"/>
    </source>
</evidence>
<dbReference type="PANTHER" id="PTHR33223">
    <property type="entry name" value="CCHC-TYPE DOMAIN-CONTAINING PROTEIN"/>
    <property type="match status" value="1"/>
</dbReference>
<dbReference type="EMBL" id="QGNW01000379">
    <property type="protein sequence ID" value="RVW73969.1"/>
    <property type="molecule type" value="Genomic_DNA"/>
</dbReference>
<feature type="region of interest" description="Disordered" evidence="1">
    <location>
        <begin position="44"/>
        <end position="105"/>
    </location>
</feature>
<feature type="domain" description="Retrotransposon gag" evidence="2">
    <location>
        <begin position="247"/>
        <end position="289"/>
    </location>
</feature>
<comment type="caution">
    <text evidence="3">The sequence shown here is derived from an EMBL/GenBank/DDBJ whole genome shotgun (WGS) entry which is preliminary data.</text>
</comment>
<evidence type="ECO:0000313" key="4">
    <source>
        <dbReference type="Proteomes" id="UP000288805"/>
    </source>
</evidence>
<accession>A0A438GP30</accession>
<protein>
    <recommendedName>
        <fullName evidence="2">Retrotransposon gag domain-containing protein</fullName>
    </recommendedName>
</protein>
<dbReference type="Proteomes" id="UP000288805">
    <property type="component" value="Unassembled WGS sequence"/>
</dbReference>
<feature type="compositionally biased region" description="Basic and acidic residues" evidence="1">
    <location>
        <begin position="335"/>
        <end position="365"/>
    </location>
</feature>
<feature type="region of interest" description="Disordered" evidence="1">
    <location>
        <begin position="442"/>
        <end position="464"/>
    </location>
</feature>
<dbReference type="Pfam" id="PF03732">
    <property type="entry name" value="Retrotrans_gag"/>
    <property type="match status" value="1"/>
</dbReference>
<sequence length="656" mass="73394">MATPSQSRSSGREEEDNHEWRQAIEKRQLASEKQLRALLQETERLREENAVLRIQASTSGPPRRQRSKGQVANSRPEPESIYPGSTGAVPGTYNARPHEPRTPMPRAPLVKFYARKTRPTRAWEIKATSSHNPGATPRSYDAPMVQNVPPHRDPMVTPAMRNVHSHLAERPAGRNLPNEPPIGSISKRLDDMLSTPFCSHITHYEPPRGFLVPKFSTYDGTNDPFDHIMHYRQLMTLDIGNDALLCKVFPASLQGQALSWFHRLPPNSVDNFRDLSEAFVGQSSKKHLSRHSIFRIAGKKPPTTMDDLFRRANKYSMLEDDVRAATQQVLVAGRASRDNADRHAKPPDRPKPVDRRQDGPSRPDRPPITPLSVSYEKLLPMIQGLSDFRWPRPLETDPSIRDRSKKCAFHKDHGHTTETCRSLQYLVERLIKAGHLKQYLRSDTGGRDASQHHNSGAPRAPVAPKAVINYINGGPSDEEYDSRRKRQKLLRAASIRERINSIRPGLTGEGPRPMMGQSFSHHSADLVQASVIGHMGHSLAGLENPGRILSGFNGSSTTSLGDIILPVRAGPVTLNVQFSVVQELSPFNVILGRTWLHYMKAIPSTYHQMVSFLTNEGQTDLYGSQLAARQCYQIAREAVANQEDASPPEPSIAHDQ</sequence>
<dbReference type="InterPro" id="IPR021109">
    <property type="entry name" value="Peptidase_aspartic_dom_sf"/>
</dbReference>
<dbReference type="Gene3D" id="2.40.70.10">
    <property type="entry name" value="Acid Proteases"/>
    <property type="match status" value="1"/>
</dbReference>
<evidence type="ECO:0000256" key="1">
    <source>
        <dbReference type="SAM" id="MobiDB-lite"/>
    </source>
</evidence>
<dbReference type="AlphaFoldDB" id="A0A438GP30"/>
<proteinExistence type="predicted"/>
<reference evidence="3 4" key="1">
    <citation type="journal article" date="2018" name="PLoS Genet.">
        <title>Population sequencing reveals clonal diversity and ancestral inbreeding in the grapevine cultivar Chardonnay.</title>
        <authorList>
            <person name="Roach M.J."/>
            <person name="Johnson D.L."/>
            <person name="Bohlmann J."/>
            <person name="van Vuuren H.J."/>
            <person name="Jones S.J."/>
            <person name="Pretorius I.S."/>
            <person name="Schmidt S.A."/>
            <person name="Borneman A.R."/>
        </authorList>
    </citation>
    <scope>NUCLEOTIDE SEQUENCE [LARGE SCALE GENOMIC DNA]</scope>
    <source>
        <strain evidence="4">cv. Chardonnay</strain>
        <tissue evidence="3">Leaf</tissue>
    </source>
</reference>
<dbReference type="PANTHER" id="PTHR33223:SF10">
    <property type="entry name" value="AMINOTRANSFERASE-LIKE PLANT MOBILE DOMAIN-CONTAINING PROTEIN"/>
    <property type="match status" value="1"/>
</dbReference>
<feature type="region of interest" description="Disordered" evidence="1">
    <location>
        <begin position="333"/>
        <end position="373"/>
    </location>
</feature>
<dbReference type="InterPro" id="IPR005162">
    <property type="entry name" value="Retrotrans_gag_dom"/>
</dbReference>
<evidence type="ECO:0000259" key="2">
    <source>
        <dbReference type="Pfam" id="PF03732"/>
    </source>
</evidence>
<dbReference type="CDD" id="cd00303">
    <property type="entry name" value="retropepsin_like"/>
    <property type="match status" value="1"/>
</dbReference>